<proteinExistence type="inferred from homology"/>
<evidence type="ECO:0000256" key="6">
    <source>
        <dbReference type="ARBA" id="ARBA00022676"/>
    </source>
</evidence>
<evidence type="ECO:0000256" key="9">
    <source>
        <dbReference type="ARBA" id="ARBA00022976"/>
    </source>
</evidence>
<sequence length="384" mass="44382">MDVVFSMFFLLLICTFSVGENQSEAKASGDADRPSSSNLYKEPSESFIWDANGYIIFCPCMGRFGNQADHYLGALGFAKALDRTLVLPPWRTYKNVPFNDWFKVEPVKEYHRVILAEDFMQHLAPEHWPPGQRFGWCWQAPSVKDKKCGMKQGNPFGPFWDGLNVDFDDYVFYDLTYEESYIDKWKSMYPPDKYPVMAFKGAPARFPVAQRHVKLHKYFQWSEAIEKEAQDYISKTFQGDSFIGIHLRNNVDWERACEHADGLPTYMASPQCLGYSGADRKVTVKMCFPPKEEILRLTKNILIKTRAKHIYVATDKNPMIKEIEDHLKPQKVKVHHLDPWLPQIDLAILGQADHTILNCISSFSAFVKRERDISDKPSSFWGFS</sequence>
<evidence type="ECO:0000256" key="14">
    <source>
        <dbReference type="ARBA" id="ARBA00033080"/>
    </source>
</evidence>
<dbReference type="GO" id="GO:0005783">
    <property type="term" value="C:endoplasmic reticulum"/>
    <property type="evidence" value="ECO:0007669"/>
    <property type="project" value="UniProtKB-SubCell"/>
</dbReference>
<dbReference type="GeneID" id="106162062"/>
<keyword evidence="6" id="KW-0328">Glycosyltransferase</keyword>
<dbReference type="InParanoid" id="A0A1S3I9U7"/>
<evidence type="ECO:0000256" key="5">
    <source>
        <dbReference type="ARBA" id="ARBA00021745"/>
    </source>
</evidence>
<evidence type="ECO:0000256" key="16">
    <source>
        <dbReference type="ARBA" id="ARBA00048647"/>
    </source>
</evidence>
<gene>
    <name evidence="19" type="primary">LOC106162062</name>
</gene>
<dbReference type="PANTHER" id="PTHR21420:SF9">
    <property type="entry name" value="GDP-FUCOSE PROTEIN O-FUCOSYLTRANSFERASE 1"/>
    <property type="match status" value="1"/>
</dbReference>
<evidence type="ECO:0000256" key="17">
    <source>
        <dbReference type="SAM" id="SignalP"/>
    </source>
</evidence>
<dbReference type="InterPro" id="IPR039922">
    <property type="entry name" value="POFUT1"/>
</dbReference>
<keyword evidence="12" id="KW-0294">Fucose metabolism</keyword>
<evidence type="ECO:0000256" key="15">
    <source>
        <dbReference type="ARBA" id="ARBA00047273"/>
    </source>
</evidence>
<dbReference type="RefSeq" id="XP_013394631.1">
    <property type="nucleotide sequence ID" value="XM_013539177.2"/>
</dbReference>
<dbReference type="Gene3D" id="3.40.50.11350">
    <property type="match status" value="1"/>
</dbReference>
<comment type="pathway">
    <text evidence="2">Protein modification; protein glycosylation.</text>
</comment>
<evidence type="ECO:0000256" key="4">
    <source>
        <dbReference type="ARBA" id="ARBA00012196"/>
    </source>
</evidence>
<dbReference type="GO" id="GO:0008593">
    <property type="term" value="P:regulation of Notch signaling pathway"/>
    <property type="evidence" value="ECO:0007669"/>
    <property type="project" value="TreeGrafter"/>
</dbReference>
<evidence type="ECO:0000313" key="19">
    <source>
        <dbReference type="RefSeq" id="XP_013394631.1"/>
    </source>
</evidence>
<protein>
    <recommendedName>
        <fullName evidence="5">GDP-fucose protein O-fucosyltransferase 1</fullName>
        <ecNumber evidence="4">2.4.1.221</ecNumber>
    </recommendedName>
    <alternativeName>
        <fullName evidence="14">Peptide-O-fucosyltransferase 1</fullName>
    </alternativeName>
</protein>
<dbReference type="Pfam" id="PF10250">
    <property type="entry name" value="O-FucT"/>
    <property type="match status" value="1"/>
</dbReference>
<dbReference type="InterPro" id="IPR019378">
    <property type="entry name" value="GDP-Fuc_O-FucTrfase"/>
</dbReference>
<keyword evidence="10" id="KW-1015">Disulfide bond</keyword>
<keyword evidence="13" id="KW-0119">Carbohydrate metabolism</keyword>
<dbReference type="EC" id="2.4.1.221" evidence="4"/>
<evidence type="ECO:0000256" key="13">
    <source>
        <dbReference type="ARBA" id="ARBA00023277"/>
    </source>
</evidence>
<evidence type="ECO:0000256" key="12">
    <source>
        <dbReference type="ARBA" id="ARBA00023253"/>
    </source>
</evidence>
<evidence type="ECO:0000256" key="11">
    <source>
        <dbReference type="ARBA" id="ARBA00023180"/>
    </source>
</evidence>
<dbReference type="OrthoDB" id="10050276at2759"/>
<keyword evidence="18" id="KW-1185">Reference proteome</keyword>
<evidence type="ECO:0000256" key="8">
    <source>
        <dbReference type="ARBA" id="ARBA00022824"/>
    </source>
</evidence>
<evidence type="ECO:0000256" key="10">
    <source>
        <dbReference type="ARBA" id="ARBA00023157"/>
    </source>
</evidence>
<dbReference type="KEGG" id="lak:106162062"/>
<evidence type="ECO:0000256" key="7">
    <source>
        <dbReference type="ARBA" id="ARBA00022679"/>
    </source>
</evidence>
<comment type="catalytic activity">
    <reaction evidence="16">
        <text>L-seryl-[protein] + GDP-beta-L-fucose = 3-O-(alpha-L-fucosyl)-L-seryl-[protein] + GDP + H(+)</text>
        <dbReference type="Rhea" id="RHEA:63644"/>
        <dbReference type="Rhea" id="RHEA-COMP:9863"/>
        <dbReference type="Rhea" id="RHEA-COMP:17914"/>
        <dbReference type="ChEBI" id="CHEBI:15378"/>
        <dbReference type="ChEBI" id="CHEBI:29999"/>
        <dbReference type="ChEBI" id="CHEBI:57273"/>
        <dbReference type="ChEBI" id="CHEBI:58189"/>
        <dbReference type="ChEBI" id="CHEBI:189632"/>
        <dbReference type="EC" id="2.4.1.221"/>
    </reaction>
    <physiologicalReaction direction="left-to-right" evidence="16">
        <dbReference type="Rhea" id="RHEA:63645"/>
    </physiologicalReaction>
</comment>
<evidence type="ECO:0000256" key="2">
    <source>
        <dbReference type="ARBA" id="ARBA00004922"/>
    </source>
</evidence>
<dbReference type="CDD" id="cd11302">
    <property type="entry name" value="O-FucT-1"/>
    <property type="match status" value="1"/>
</dbReference>
<dbReference type="GO" id="GO:0007219">
    <property type="term" value="P:Notch signaling pathway"/>
    <property type="evidence" value="ECO:0007669"/>
    <property type="project" value="UniProtKB-KW"/>
</dbReference>
<comment type="subcellular location">
    <subcellularLocation>
        <location evidence="1">Endoplasmic reticulum</location>
    </subcellularLocation>
</comment>
<evidence type="ECO:0000313" key="18">
    <source>
        <dbReference type="Proteomes" id="UP000085678"/>
    </source>
</evidence>
<dbReference type="Gene3D" id="3.40.50.11340">
    <property type="match status" value="1"/>
</dbReference>
<keyword evidence="11" id="KW-0325">Glycoprotein</keyword>
<name>A0A1S3I9U7_LINAN</name>
<dbReference type="PANTHER" id="PTHR21420">
    <property type="entry name" value="GDP-FUCOSE PROTEIN O-FUCOSYLTRANSFERASE 1"/>
    <property type="match status" value="1"/>
</dbReference>
<evidence type="ECO:0000256" key="3">
    <source>
        <dbReference type="ARBA" id="ARBA00010626"/>
    </source>
</evidence>
<keyword evidence="7" id="KW-0808">Transferase</keyword>
<feature type="signal peptide" evidence="17">
    <location>
        <begin position="1"/>
        <end position="19"/>
    </location>
</feature>
<dbReference type="AlphaFoldDB" id="A0A1S3I9U7"/>
<accession>A0A1S3I9U7</accession>
<dbReference type="GO" id="GO:0006004">
    <property type="term" value="P:fucose metabolic process"/>
    <property type="evidence" value="ECO:0007669"/>
    <property type="project" value="UniProtKB-KW"/>
</dbReference>
<keyword evidence="17" id="KW-0732">Signal</keyword>
<comment type="similarity">
    <text evidence="3">Belongs to the glycosyltransferase 65 family.</text>
</comment>
<evidence type="ECO:0000256" key="1">
    <source>
        <dbReference type="ARBA" id="ARBA00004240"/>
    </source>
</evidence>
<organism evidence="18 19">
    <name type="scientific">Lingula anatina</name>
    <name type="common">Brachiopod</name>
    <name type="synonym">Lingula unguis</name>
    <dbReference type="NCBI Taxonomy" id="7574"/>
    <lineage>
        <taxon>Eukaryota</taxon>
        <taxon>Metazoa</taxon>
        <taxon>Spiralia</taxon>
        <taxon>Lophotrochozoa</taxon>
        <taxon>Brachiopoda</taxon>
        <taxon>Linguliformea</taxon>
        <taxon>Lingulata</taxon>
        <taxon>Lingulida</taxon>
        <taxon>Linguloidea</taxon>
        <taxon>Lingulidae</taxon>
        <taxon>Lingula</taxon>
    </lineage>
</organism>
<reference evidence="19" key="1">
    <citation type="submission" date="2025-08" db="UniProtKB">
        <authorList>
            <consortium name="RefSeq"/>
        </authorList>
    </citation>
    <scope>IDENTIFICATION</scope>
    <source>
        <tissue evidence="19">Gonads</tissue>
    </source>
</reference>
<dbReference type="UniPathway" id="UPA00378"/>
<dbReference type="STRING" id="7574.A0A1S3I9U7"/>
<dbReference type="GO" id="GO:0046922">
    <property type="term" value="F:peptide-O-fucosyltransferase activity"/>
    <property type="evidence" value="ECO:0007669"/>
    <property type="project" value="UniProtKB-EC"/>
</dbReference>
<dbReference type="Proteomes" id="UP000085678">
    <property type="component" value="Unplaced"/>
</dbReference>
<comment type="catalytic activity">
    <reaction evidence="15">
        <text>L-threonyl-[protein] + GDP-beta-L-fucose = 3-O-(alpha-L-fucosyl)-L-threonyl-[protein] + GDP + H(+)</text>
        <dbReference type="Rhea" id="RHEA:70491"/>
        <dbReference type="Rhea" id="RHEA-COMP:11060"/>
        <dbReference type="Rhea" id="RHEA-COMP:17915"/>
        <dbReference type="ChEBI" id="CHEBI:15378"/>
        <dbReference type="ChEBI" id="CHEBI:30013"/>
        <dbReference type="ChEBI" id="CHEBI:57273"/>
        <dbReference type="ChEBI" id="CHEBI:58189"/>
        <dbReference type="ChEBI" id="CHEBI:189631"/>
        <dbReference type="EC" id="2.4.1.221"/>
    </reaction>
    <physiologicalReaction direction="left-to-right" evidence="15">
        <dbReference type="Rhea" id="RHEA:70492"/>
    </physiologicalReaction>
</comment>
<keyword evidence="9" id="KW-0914">Notch signaling pathway</keyword>
<keyword evidence="8" id="KW-0256">Endoplasmic reticulum</keyword>
<dbReference type="OMA" id="CANVEGT"/>
<feature type="chain" id="PRO_5010208179" description="GDP-fucose protein O-fucosyltransferase 1" evidence="17">
    <location>
        <begin position="20"/>
        <end position="384"/>
    </location>
</feature>